<keyword evidence="5" id="KW-0081">Bacteriolytic enzyme</keyword>
<protein>
    <recommendedName>
        <fullName evidence="3">lysozyme</fullName>
        <ecNumber evidence="3">3.2.1.17</ecNumber>
    </recommendedName>
</protein>
<comment type="caution">
    <text evidence="11">The sequence shown here is derived from an EMBL/GenBank/DDBJ whole genome shotgun (WGS) entry which is preliminary data.</text>
</comment>
<dbReference type="SMART" id="SM00263">
    <property type="entry name" value="LYZ1"/>
    <property type="match status" value="1"/>
</dbReference>
<name>A0A9Q0XLC0_9SAUR</name>
<evidence type="ECO:0000256" key="1">
    <source>
        <dbReference type="ARBA" id="ARBA00000632"/>
    </source>
</evidence>
<evidence type="ECO:0000256" key="7">
    <source>
        <dbReference type="ARBA" id="ARBA00023157"/>
    </source>
</evidence>
<evidence type="ECO:0000256" key="2">
    <source>
        <dbReference type="ARBA" id="ARBA00010859"/>
    </source>
</evidence>
<dbReference type="Gene3D" id="1.10.530.10">
    <property type="match status" value="1"/>
</dbReference>
<dbReference type="GO" id="GO:0042742">
    <property type="term" value="P:defense response to bacterium"/>
    <property type="evidence" value="ECO:0007669"/>
    <property type="project" value="UniProtKB-KW"/>
</dbReference>
<evidence type="ECO:0000256" key="8">
    <source>
        <dbReference type="ARBA" id="ARBA00023295"/>
    </source>
</evidence>
<organism evidence="11 12">
    <name type="scientific">Phrynocephalus forsythii</name>
    <dbReference type="NCBI Taxonomy" id="171643"/>
    <lineage>
        <taxon>Eukaryota</taxon>
        <taxon>Metazoa</taxon>
        <taxon>Chordata</taxon>
        <taxon>Craniata</taxon>
        <taxon>Vertebrata</taxon>
        <taxon>Euteleostomi</taxon>
        <taxon>Lepidosauria</taxon>
        <taxon>Squamata</taxon>
        <taxon>Bifurcata</taxon>
        <taxon>Unidentata</taxon>
        <taxon>Episquamata</taxon>
        <taxon>Toxicofera</taxon>
        <taxon>Iguania</taxon>
        <taxon>Acrodonta</taxon>
        <taxon>Agamidae</taxon>
        <taxon>Agaminae</taxon>
        <taxon>Phrynocephalus</taxon>
    </lineage>
</organism>
<dbReference type="InterPro" id="IPR000974">
    <property type="entry name" value="Glyco_hydro_22_lys"/>
</dbReference>
<dbReference type="AlphaFoldDB" id="A0A9Q0XLC0"/>
<reference evidence="11" key="1">
    <citation type="journal article" date="2023" name="DNA Res.">
        <title>Chromosome-level genome assembly of Phrynocephalus forsythii using third-generation DNA sequencing and Hi-C analysis.</title>
        <authorList>
            <person name="Qi Y."/>
            <person name="Zhao W."/>
            <person name="Zhao Y."/>
            <person name="Niu C."/>
            <person name="Cao S."/>
            <person name="Zhang Y."/>
        </authorList>
    </citation>
    <scope>NUCLEOTIDE SEQUENCE</scope>
    <source>
        <tissue evidence="11">Muscle</tissue>
    </source>
</reference>
<dbReference type="PROSITE" id="PS00128">
    <property type="entry name" value="GLYCOSYL_HYDROL_F22_1"/>
    <property type="match status" value="1"/>
</dbReference>
<dbReference type="PANTHER" id="PTHR11407:SF28">
    <property type="entry name" value="LYSOZYME C"/>
    <property type="match status" value="1"/>
</dbReference>
<dbReference type="SUPFAM" id="SSF53955">
    <property type="entry name" value="Lysozyme-like"/>
    <property type="match status" value="1"/>
</dbReference>
<dbReference type="EC" id="3.2.1.17" evidence="3"/>
<accession>A0A9Q0XLC0</accession>
<keyword evidence="8" id="KW-0326">Glycosidase</keyword>
<evidence type="ECO:0000256" key="4">
    <source>
        <dbReference type="ARBA" id="ARBA00022529"/>
    </source>
</evidence>
<dbReference type="GO" id="GO:0031640">
    <property type="term" value="P:killing of cells of another organism"/>
    <property type="evidence" value="ECO:0007669"/>
    <property type="project" value="UniProtKB-KW"/>
</dbReference>
<dbReference type="PROSITE" id="PS51348">
    <property type="entry name" value="GLYCOSYL_HYDROL_F22_2"/>
    <property type="match status" value="1"/>
</dbReference>
<dbReference type="InterPro" id="IPR001916">
    <property type="entry name" value="Glyco_hydro_22"/>
</dbReference>
<dbReference type="PANTHER" id="PTHR11407">
    <property type="entry name" value="LYSOZYME C"/>
    <property type="match status" value="1"/>
</dbReference>
<dbReference type="FunFam" id="1.10.530.10:FF:000001">
    <property type="entry name" value="Lysozyme C"/>
    <property type="match status" value="1"/>
</dbReference>
<proteinExistence type="inferred from homology"/>
<dbReference type="InterPro" id="IPR023346">
    <property type="entry name" value="Lysozyme-like_dom_sf"/>
</dbReference>
<evidence type="ECO:0000313" key="12">
    <source>
        <dbReference type="Proteomes" id="UP001142489"/>
    </source>
</evidence>
<keyword evidence="12" id="KW-1185">Reference proteome</keyword>
<evidence type="ECO:0000256" key="9">
    <source>
        <dbReference type="RuleBase" id="RU004440"/>
    </source>
</evidence>
<dbReference type="EMBL" id="JAPFRF010000011">
    <property type="protein sequence ID" value="KAJ7317540.1"/>
    <property type="molecule type" value="Genomic_DNA"/>
</dbReference>
<comment type="similarity">
    <text evidence="2 9">Belongs to the glycosyl hydrolase 22 family.</text>
</comment>
<dbReference type="OrthoDB" id="17373at2759"/>
<dbReference type="Pfam" id="PF00062">
    <property type="entry name" value="Lys"/>
    <property type="match status" value="1"/>
</dbReference>
<evidence type="ECO:0000256" key="5">
    <source>
        <dbReference type="ARBA" id="ARBA00022638"/>
    </source>
</evidence>
<evidence type="ECO:0000256" key="6">
    <source>
        <dbReference type="ARBA" id="ARBA00022801"/>
    </source>
</evidence>
<dbReference type="PRINTS" id="PR00135">
    <property type="entry name" value="LYZLACT"/>
</dbReference>
<feature type="domain" description="Glycosyl hydrolases family 22 (GH22)" evidence="10">
    <location>
        <begin position="262"/>
        <end position="280"/>
    </location>
</feature>
<dbReference type="CDD" id="cd16897">
    <property type="entry name" value="LYZ_C"/>
    <property type="match status" value="1"/>
</dbReference>
<keyword evidence="7" id="KW-1015">Disulfide bond</keyword>
<evidence type="ECO:0000256" key="3">
    <source>
        <dbReference type="ARBA" id="ARBA00012732"/>
    </source>
</evidence>
<gene>
    <name evidence="11" type="ORF">JRQ81_003702</name>
</gene>
<dbReference type="InterPro" id="IPR019799">
    <property type="entry name" value="Glyco_hydro_22_CS"/>
</dbReference>
<sequence>MRERGAGEKTQQPPITFISSFHLLLVRNFVWGWRWRGDLEHHRTAAANPTRQCGEWQVHRDINCLFQQAKWAVPDTEKACKRIGGLGHSRVCKPSQVEVVPPLVFPACLGIALSEDASLWPQVVTSQDDLRAEVLEARRTAISRNHISTPFVTGKTGHRSRPPLSGGMKALQLLLPVVVCVVVKVYGKIISRCELALILKRWGMDRRQGYSLADWVCLAYYASGFNTATVMHNADGTSEYGIFQLNSRSWCADNHSESRNLCSMPCNDLLTNDIEDDVACLQKAAAREGGLEAWYGWRNHCRGRNLSHWVAPCNL</sequence>
<evidence type="ECO:0000259" key="10">
    <source>
        <dbReference type="PROSITE" id="PS00128"/>
    </source>
</evidence>
<dbReference type="Proteomes" id="UP001142489">
    <property type="component" value="Unassembled WGS sequence"/>
</dbReference>
<dbReference type="GO" id="GO:0003796">
    <property type="term" value="F:lysozyme activity"/>
    <property type="evidence" value="ECO:0007669"/>
    <property type="project" value="UniProtKB-EC"/>
</dbReference>
<comment type="catalytic activity">
    <reaction evidence="1">
        <text>Hydrolysis of (1-&gt;4)-beta-linkages between N-acetylmuramic acid and N-acetyl-D-glucosamine residues in a peptidoglycan and between N-acetyl-D-glucosamine residues in chitodextrins.</text>
        <dbReference type="EC" id="3.2.1.17"/>
    </reaction>
</comment>
<dbReference type="PRINTS" id="PR00137">
    <property type="entry name" value="LYSOZYME"/>
</dbReference>
<keyword evidence="6" id="KW-0378">Hydrolase</keyword>
<keyword evidence="4" id="KW-0929">Antimicrobial</keyword>
<evidence type="ECO:0000313" key="11">
    <source>
        <dbReference type="EMBL" id="KAJ7317540.1"/>
    </source>
</evidence>